<dbReference type="Pfam" id="PF01553">
    <property type="entry name" value="Acyltransferase"/>
    <property type="match status" value="1"/>
</dbReference>
<name>A0A016XHZ3_9BURK</name>
<feature type="domain" description="Phospholipid/glycerol acyltransferase" evidence="5">
    <location>
        <begin position="95"/>
        <end position="214"/>
    </location>
</feature>
<evidence type="ECO:0000256" key="3">
    <source>
        <dbReference type="ARBA" id="ARBA00023315"/>
    </source>
</evidence>
<comment type="pathway">
    <text evidence="1">Lipid metabolism.</text>
</comment>
<keyword evidence="4" id="KW-0472">Membrane</keyword>
<dbReference type="PANTHER" id="PTHR10434">
    <property type="entry name" value="1-ACYL-SN-GLYCEROL-3-PHOSPHATE ACYLTRANSFERASE"/>
    <property type="match status" value="1"/>
</dbReference>
<dbReference type="Proteomes" id="UP000023268">
    <property type="component" value="Unassembled WGS sequence"/>
</dbReference>
<accession>A0A016XHZ3</accession>
<evidence type="ECO:0000256" key="1">
    <source>
        <dbReference type="ARBA" id="ARBA00005189"/>
    </source>
</evidence>
<dbReference type="GO" id="GO:0006654">
    <property type="term" value="P:phosphatidic acid biosynthetic process"/>
    <property type="evidence" value="ECO:0007669"/>
    <property type="project" value="TreeGrafter"/>
</dbReference>
<dbReference type="STRING" id="1458275.AZ34_08770"/>
<dbReference type="eggNOG" id="COG0204">
    <property type="taxonomic scope" value="Bacteria"/>
</dbReference>
<evidence type="ECO:0000259" key="5">
    <source>
        <dbReference type="SMART" id="SM00563"/>
    </source>
</evidence>
<keyword evidence="2 6" id="KW-0808">Transferase</keyword>
<reference evidence="6 7" key="1">
    <citation type="submission" date="2014-02" db="EMBL/GenBank/DDBJ databases">
        <title>Draft Genome of Hylemonella gracilis isolated from the Niagara River.</title>
        <authorList>
            <person name="Pawlowski D.R."/>
            <person name="Koudelka G.B."/>
        </authorList>
    </citation>
    <scope>NUCLEOTIDE SEQUENCE [LARGE SCALE GENOMIC DNA]</scope>
    <source>
        <strain evidence="6 7">Niagara R</strain>
    </source>
</reference>
<protein>
    <submittedName>
        <fullName evidence="6">Acyltransferase</fullName>
    </submittedName>
</protein>
<sequence>MPRLGLGAWLERGWRTIATLLCFMAFGAGCLLIWGLLFPLVTSPLLLTLSGQARRRAAAQAVIHASFRALVRLMASLGTIEVEIRGGEKLRRQGLLILANHPTLIDVVLLIAQVRHADCIVKGALARNPFTRHPIRAAGFICNNSGAGLVDDCIASLRAGNNLVIFPEGTRTPRQLLGHDGLASANPPPRLQRGAAQIAVRGAIDVTPVRIRCTPPLLLKGEPWWRLPARRSHFLLEVGDDIAIQPFLDTAQASSEPDTTPGEARAARRLTEFLSSYFFQEYPRATT</sequence>
<evidence type="ECO:0000313" key="6">
    <source>
        <dbReference type="EMBL" id="EYC51167.1"/>
    </source>
</evidence>
<dbReference type="CDD" id="cd07989">
    <property type="entry name" value="LPLAT_AGPAT-like"/>
    <property type="match status" value="1"/>
</dbReference>
<dbReference type="AlphaFoldDB" id="A0A016XHZ3"/>
<keyword evidence="4" id="KW-1133">Transmembrane helix</keyword>
<gene>
    <name evidence="6" type="ORF">AZ34_08770</name>
</gene>
<comment type="caution">
    <text evidence="6">The sequence shown here is derived from an EMBL/GenBank/DDBJ whole genome shotgun (WGS) entry which is preliminary data.</text>
</comment>
<dbReference type="EMBL" id="JEMG01000001">
    <property type="protein sequence ID" value="EYC51167.1"/>
    <property type="molecule type" value="Genomic_DNA"/>
</dbReference>
<dbReference type="InterPro" id="IPR002123">
    <property type="entry name" value="Plipid/glycerol_acylTrfase"/>
</dbReference>
<evidence type="ECO:0000256" key="2">
    <source>
        <dbReference type="ARBA" id="ARBA00022679"/>
    </source>
</evidence>
<dbReference type="SUPFAM" id="SSF69593">
    <property type="entry name" value="Glycerol-3-phosphate (1)-acyltransferase"/>
    <property type="match status" value="1"/>
</dbReference>
<keyword evidence="3 6" id="KW-0012">Acyltransferase</keyword>
<keyword evidence="4" id="KW-0812">Transmembrane</keyword>
<dbReference type="GO" id="GO:0003841">
    <property type="term" value="F:1-acylglycerol-3-phosphate O-acyltransferase activity"/>
    <property type="evidence" value="ECO:0007669"/>
    <property type="project" value="TreeGrafter"/>
</dbReference>
<proteinExistence type="predicted"/>
<feature type="transmembrane region" description="Helical" evidence="4">
    <location>
        <begin position="20"/>
        <end position="41"/>
    </location>
</feature>
<dbReference type="SMART" id="SM00563">
    <property type="entry name" value="PlsC"/>
    <property type="match status" value="1"/>
</dbReference>
<organism evidence="6 7">
    <name type="scientific">Hylemonella gracilis str. Niagara R</name>
    <dbReference type="NCBI Taxonomy" id="1458275"/>
    <lineage>
        <taxon>Bacteria</taxon>
        <taxon>Pseudomonadati</taxon>
        <taxon>Pseudomonadota</taxon>
        <taxon>Betaproteobacteria</taxon>
        <taxon>Burkholderiales</taxon>
        <taxon>Comamonadaceae</taxon>
        <taxon>Hylemonella</taxon>
    </lineage>
</organism>
<evidence type="ECO:0000256" key="4">
    <source>
        <dbReference type="SAM" id="Phobius"/>
    </source>
</evidence>
<dbReference type="PANTHER" id="PTHR10434:SF66">
    <property type="entry name" value="PHOSPHOLIPID_GLYCEROL ACYLTRANSFERASE DOMAIN-CONTAINING PROTEIN"/>
    <property type="match status" value="1"/>
</dbReference>
<dbReference type="PROSITE" id="PS51257">
    <property type="entry name" value="PROKAR_LIPOPROTEIN"/>
    <property type="match status" value="1"/>
</dbReference>
<evidence type="ECO:0000313" key="7">
    <source>
        <dbReference type="Proteomes" id="UP000023268"/>
    </source>
</evidence>